<dbReference type="SUPFAM" id="SSF52507">
    <property type="entry name" value="Homo-oligomeric flavin-containing Cys decarboxylases, HFCD"/>
    <property type="match status" value="1"/>
</dbReference>
<gene>
    <name evidence="2" type="ORF">EHYA_05687</name>
</gene>
<dbReference type="Gene3D" id="3.40.50.1950">
    <property type="entry name" value="Flavin prenyltransferase-like"/>
    <property type="match status" value="1"/>
</dbReference>
<evidence type="ECO:0000259" key="1">
    <source>
        <dbReference type="Pfam" id="PF02441"/>
    </source>
</evidence>
<dbReference type="Proteomes" id="UP000286931">
    <property type="component" value="Unassembled WGS sequence"/>
</dbReference>
<organism evidence="2 3">
    <name type="scientific">Embleya hyalina</name>
    <dbReference type="NCBI Taxonomy" id="516124"/>
    <lineage>
        <taxon>Bacteria</taxon>
        <taxon>Bacillati</taxon>
        <taxon>Actinomycetota</taxon>
        <taxon>Actinomycetes</taxon>
        <taxon>Kitasatosporales</taxon>
        <taxon>Streptomycetaceae</taxon>
        <taxon>Embleya</taxon>
    </lineage>
</organism>
<keyword evidence="3" id="KW-1185">Reference proteome</keyword>
<dbReference type="AlphaFoldDB" id="A0A401YTQ5"/>
<protein>
    <submittedName>
        <fullName evidence="2">Flavoprotein</fullName>
    </submittedName>
</protein>
<accession>A0A401YTQ5</accession>
<dbReference type="InterPro" id="IPR036551">
    <property type="entry name" value="Flavin_trans-like"/>
</dbReference>
<name>A0A401YTQ5_9ACTN</name>
<evidence type="ECO:0000313" key="3">
    <source>
        <dbReference type="Proteomes" id="UP000286931"/>
    </source>
</evidence>
<dbReference type="OrthoDB" id="161343at2"/>
<dbReference type="GO" id="GO:0003824">
    <property type="term" value="F:catalytic activity"/>
    <property type="evidence" value="ECO:0007669"/>
    <property type="project" value="InterPro"/>
</dbReference>
<dbReference type="InterPro" id="IPR003382">
    <property type="entry name" value="Flavoprotein"/>
</dbReference>
<dbReference type="EMBL" id="BIFH01000026">
    <property type="protein sequence ID" value="GCD97987.1"/>
    <property type="molecule type" value="Genomic_DNA"/>
</dbReference>
<evidence type="ECO:0000313" key="2">
    <source>
        <dbReference type="EMBL" id="GCD97987.1"/>
    </source>
</evidence>
<dbReference type="Pfam" id="PF02441">
    <property type="entry name" value="Flavoprotein"/>
    <property type="match status" value="1"/>
</dbReference>
<comment type="caution">
    <text evidence="2">The sequence shown here is derived from an EMBL/GenBank/DDBJ whole genome shotgun (WGS) entry which is preliminary data.</text>
</comment>
<dbReference type="RefSeq" id="WP_126639928.1">
    <property type="nucleotide sequence ID" value="NZ_BIFH01000026.1"/>
</dbReference>
<reference evidence="2 3" key="1">
    <citation type="submission" date="2018-12" db="EMBL/GenBank/DDBJ databases">
        <title>Draft genome sequence of Embleya hyalina NBRC 13850T.</title>
        <authorList>
            <person name="Komaki H."/>
            <person name="Hosoyama A."/>
            <person name="Kimura A."/>
            <person name="Ichikawa N."/>
            <person name="Tamura T."/>
        </authorList>
    </citation>
    <scope>NUCLEOTIDE SEQUENCE [LARGE SCALE GENOMIC DNA]</scope>
    <source>
        <strain evidence="2 3">NBRC 13850</strain>
    </source>
</reference>
<sequence length="176" mass="18635">MTNRVLYVVAGAAPPVRDLVNLVRLLREDGWDTCVTLTPTAAAWLGAGLDDPTALAGRPVRTRERHPDDPRPFPAPDALLACPLTFNSLNKWALGISDNVALGTLNEALGAGIPVVAVPWFRGVLAAHPASTRSLDTLRACGVDLVLDEDGAPFDGDEARDWATVISRLPTLDPGA</sequence>
<proteinExistence type="predicted"/>
<feature type="domain" description="Flavoprotein" evidence="1">
    <location>
        <begin position="4"/>
        <end position="119"/>
    </location>
</feature>